<dbReference type="CDD" id="cd09628">
    <property type="entry name" value="DOMON_SDR_2_like"/>
    <property type="match status" value="1"/>
</dbReference>
<dbReference type="AlphaFoldDB" id="A0A9N9S5K4"/>
<evidence type="ECO:0000313" key="1">
    <source>
        <dbReference type="EMBL" id="CAG9811306.1"/>
    </source>
</evidence>
<reference evidence="1" key="2">
    <citation type="submission" date="2022-10" db="EMBL/GenBank/DDBJ databases">
        <authorList>
            <consortium name="ENA_rothamsted_submissions"/>
            <consortium name="culmorum"/>
            <person name="King R."/>
        </authorList>
    </citation>
    <scope>NUCLEOTIDE SEQUENCE</scope>
</reference>
<organism evidence="1 2">
    <name type="scientific">Chironomus riparius</name>
    <dbReference type="NCBI Taxonomy" id="315576"/>
    <lineage>
        <taxon>Eukaryota</taxon>
        <taxon>Metazoa</taxon>
        <taxon>Ecdysozoa</taxon>
        <taxon>Arthropoda</taxon>
        <taxon>Hexapoda</taxon>
        <taxon>Insecta</taxon>
        <taxon>Pterygota</taxon>
        <taxon>Neoptera</taxon>
        <taxon>Endopterygota</taxon>
        <taxon>Diptera</taxon>
        <taxon>Nematocera</taxon>
        <taxon>Chironomoidea</taxon>
        <taxon>Chironomidae</taxon>
        <taxon>Chironominae</taxon>
        <taxon>Chironomus</taxon>
    </lineage>
</organism>
<protein>
    <recommendedName>
        <fullName evidence="3">DOMON domain-containing protein</fullName>
    </recommendedName>
</protein>
<dbReference type="GO" id="GO:1900449">
    <property type="term" value="P:regulation of glutamate receptor signaling pathway"/>
    <property type="evidence" value="ECO:0007669"/>
    <property type="project" value="InterPro"/>
</dbReference>
<accession>A0A9N9S5K4</accession>
<sequence>MLLPYWMLAIFNTTMFRDMSYSVGLRISKPNEVEASPMYQGCGDTKICIGYPSGCVKKNSCKAFAASYQKDGKYLFEMHSAPNAAYIATALSFDRKMGDDSAMECVKEGSDVKVYSSYTIRQSGTYDAIRYGIPQDIIRLQSGKSDENGISCVIERDESSVVDGKTFDLKSGRFYLLMATGSKVKTDRVQIHNLGHAISQKTLNAYV</sequence>
<evidence type="ECO:0000313" key="2">
    <source>
        <dbReference type="Proteomes" id="UP001153620"/>
    </source>
</evidence>
<dbReference type="GO" id="GO:0099072">
    <property type="term" value="P:regulation of postsynaptic membrane neurotransmitter receptor levels"/>
    <property type="evidence" value="ECO:0007669"/>
    <property type="project" value="TreeGrafter"/>
</dbReference>
<dbReference type="EMBL" id="OU895880">
    <property type="protein sequence ID" value="CAG9811306.1"/>
    <property type="molecule type" value="Genomic_DNA"/>
</dbReference>
<dbReference type="PANTHER" id="PTHR46902">
    <property type="entry name" value="DOMON DOMAIN-CONTAINING PROTEIN FRRS1L"/>
    <property type="match status" value="1"/>
</dbReference>
<proteinExistence type="predicted"/>
<gene>
    <name evidence="1" type="ORF">CHIRRI_LOCUS14115</name>
</gene>
<dbReference type="OrthoDB" id="6372137at2759"/>
<dbReference type="PANTHER" id="PTHR46902:SF1">
    <property type="entry name" value="DOMON DOMAIN-CONTAINING PROTEIN FRRS1L"/>
    <property type="match status" value="1"/>
</dbReference>
<evidence type="ECO:0008006" key="3">
    <source>
        <dbReference type="Google" id="ProtNLM"/>
    </source>
</evidence>
<dbReference type="Proteomes" id="UP001153620">
    <property type="component" value="Chromosome 4"/>
</dbReference>
<reference evidence="1" key="1">
    <citation type="submission" date="2022-01" db="EMBL/GenBank/DDBJ databases">
        <authorList>
            <person name="King R."/>
        </authorList>
    </citation>
    <scope>NUCLEOTIDE SEQUENCE</scope>
</reference>
<keyword evidence="2" id="KW-1185">Reference proteome</keyword>
<name>A0A9N9S5K4_9DIPT</name>
<dbReference type="InterPro" id="IPR042789">
    <property type="entry name" value="FRRS1L"/>
</dbReference>